<dbReference type="OMA" id="QHHKITG"/>
<evidence type="ECO:0000256" key="4">
    <source>
        <dbReference type="PROSITE-ProRule" id="PRU00023"/>
    </source>
</evidence>
<dbReference type="InterPro" id="IPR002110">
    <property type="entry name" value="Ankyrin_rpt"/>
</dbReference>
<dbReference type="PANTHER" id="PTHR24136:SF17">
    <property type="entry name" value="ANKYRIN REPEAT AND SOCS BOX PROTEIN 9"/>
    <property type="match status" value="1"/>
</dbReference>
<keyword evidence="7" id="KW-1185">Reference proteome</keyword>
<keyword evidence="2" id="KW-0677">Repeat</keyword>
<feature type="repeat" description="ANK" evidence="4">
    <location>
        <begin position="66"/>
        <end position="92"/>
    </location>
</feature>
<feature type="repeat" description="ANK" evidence="4">
    <location>
        <begin position="197"/>
        <end position="229"/>
    </location>
</feature>
<dbReference type="GeneTree" id="ENSGT00940000165059"/>
<evidence type="ECO:0000256" key="5">
    <source>
        <dbReference type="SAM" id="MobiDB-lite"/>
    </source>
</evidence>
<dbReference type="GO" id="GO:0016567">
    <property type="term" value="P:protein ubiquitination"/>
    <property type="evidence" value="ECO:0007669"/>
    <property type="project" value="TreeGrafter"/>
</dbReference>
<reference evidence="6" key="2">
    <citation type="submission" date="2025-09" db="UniProtKB">
        <authorList>
            <consortium name="Ensembl"/>
        </authorList>
    </citation>
    <scope>IDENTIFICATION</scope>
</reference>
<dbReference type="GO" id="GO:0045732">
    <property type="term" value="P:positive regulation of protein catabolic process"/>
    <property type="evidence" value="ECO:0007669"/>
    <property type="project" value="TreeGrafter"/>
</dbReference>
<comment type="similarity">
    <text evidence="1">Belongs to the ankyrin SOCS box (ASB) family.</text>
</comment>
<reference evidence="6" key="1">
    <citation type="submission" date="2025-08" db="UniProtKB">
        <authorList>
            <consortium name="Ensembl"/>
        </authorList>
    </citation>
    <scope>IDENTIFICATION</scope>
</reference>
<dbReference type="PANTHER" id="PTHR24136">
    <property type="entry name" value="SOWAH (DROSOPHILA) HOMOLOG"/>
    <property type="match status" value="1"/>
</dbReference>
<evidence type="ECO:0000256" key="3">
    <source>
        <dbReference type="ARBA" id="ARBA00023043"/>
    </source>
</evidence>
<evidence type="ECO:0000256" key="1">
    <source>
        <dbReference type="ARBA" id="ARBA00005949"/>
    </source>
</evidence>
<dbReference type="InterPro" id="IPR051573">
    <property type="entry name" value="Ankyrin-SOCS_box_domain"/>
</dbReference>
<organism evidence="6 7">
    <name type="scientific">Kryptolebias marmoratus</name>
    <name type="common">Mangrove killifish</name>
    <name type="synonym">Rivulus marmoratus</name>
    <dbReference type="NCBI Taxonomy" id="37003"/>
    <lineage>
        <taxon>Eukaryota</taxon>
        <taxon>Metazoa</taxon>
        <taxon>Chordata</taxon>
        <taxon>Craniata</taxon>
        <taxon>Vertebrata</taxon>
        <taxon>Euteleostomi</taxon>
        <taxon>Actinopterygii</taxon>
        <taxon>Neopterygii</taxon>
        <taxon>Teleostei</taxon>
        <taxon>Neoteleostei</taxon>
        <taxon>Acanthomorphata</taxon>
        <taxon>Ovalentaria</taxon>
        <taxon>Atherinomorphae</taxon>
        <taxon>Cyprinodontiformes</taxon>
        <taxon>Rivulidae</taxon>
        <taxon>Kryptolebias</taxon>
    </lineage>
</organism>
<feature type="repeat" description="ANK" evidence="4">
    <location>
        <begin position="100"/>
        <end position="125"/>
    </location>
</feature>
<feature type="compositionally biased region" description="Polar residues" evidence="5">
    <location>
        <begin position="1"/>
        <end position="24"/>
    </location>
</feature>
<dbReference type="InterPro" id="IPR036770">
    <property type="entry name" value="Ankyrin_rpt-contain_sf"/>
</dbReference>
<protein>
    <submittedName>
        <fullName evidence="6">Ankyrin repeat and SOCS box protein 9-like</fullName>
    </submittedName>
</protein>
<dbReference type="Pfam" id="PF12796">
    <property type="entry name" value="Ank_2"/>
    <property type="match status" value="2"/>
</dbReference>
<dbReference type="SUPFAM" id="SSF48403">
    <property type="entry name" value="Ankyrin repeat"/>
    <property type="match status" value="1"/>
</dbReference>
<accession>A0A3Q3B553</accession>
<evidence type="ECO:0000313" key="6">
    <source>
        <dbReference type="Ensembl" id="ENSKMAP00000024156.1"/>
    </source>
</evidence>
<dbReference type="Ensembl" id="ENSKMAT00000024461.1">
    <property type="protein sequence ID" value="ENSKMAP00000024156.1"/>
    <property type="gene ID" value="ENSKMAG00000017916.1"/>
</dbReference>
<dbReference type="AlphaFoldDB" id="A0A3Q3B553"/>
<feature type="region of interest" description="Disordered" evidence="5">
    <location>
        <begin position="1"/>
        <end position="37"/>
    </location>
</feature>
<dbReference type="Gene3D" id="1.25.40.20">
    <property type="entry name" value="Ankyrin repeat-containing domain"/>
    <property type="match status" value="1"/>
</dbReference>
<keyword evidence="3 4" id="KW-0040">ANK repeat</keyword>
<evidence type="ECO:0000313" key="7">
    <source>
        <dbReference type="Proteomes" id="UP000264800"/>
    </source>
</evidence>
<sequence>VEATAVSPNTTPTLSHTGLPTNNCLRPHEDAESDWSPAHDAAFGGRVLALQRLIAQGVCVNLNTLDRVSPLHAACAGGHAPCAKLLLENGANQVNSSTVDGHTALTEACARGHVTCVSLLLLHGAAPRGTGPSGSPIHQAAAKGHPECVESLVRSGVDVDQHVDALGSPLQVACVNQQLSTVQKLLQLGANANGSVRGESPLHVAARLSSPELVSVLLDHGADRLLVNPEGKRPLDLTPPDSRARRLLGEAGCAV</sequence>
<dbReference type="STRING" id="37003.ENSKMAP00000024156"/>
<dbReference type="Proteomes" id="UP000264800">
    <property type="component" value="Unplaced"/>
</dbReference>
<evidence type="ECO:0000256" key="2">
    <source>
        <dbReference type="ARBA" id="ARBA00022737"/>
    </source>
</evidence>
<name>A0A3Q3B553_KRYMA</name>
<feature type="repeat" description="ANK" evidence="4">
    <location>
        <begin position="132"/>
        <end position="164"/>
    </location>
</feature>
<dbReference type="SMART" id="SM00248">
    <property type="entry name" value="ANK"/>
    <property type="match status" value="6"/>
</dbReference>
<dbReference type="PROSITE" id="PS50297">
    <property type="entry name" value="ANK_REP_REGION"/>
    <property type="match status" value="4"/>
</dbReference>
<dbReference type="FunFam" id="1.25.40.20:FF:000016">
    <property type="entry name" value="Ankyrin repeat and SOCS box containing 5"/>
    <property type="match status" value="1"/>
</dbReference>
<dbReference type="PROSITE" id="PS50088">
    <property type="entry name" value="ANK_REPEAT"/>
    <property type="match status" value="4"/>
</dbReference>
<proteinExistence type="inferred from homology"/>